<accession>A0A521DXR4</accession>
<dbReference type="AlphaFoldDB" id="A0A521DXR4"/>
<keyword evidence="2" id="KW-1185">Reference proteome</keyword>
<organism evidence="1 2">
    <name type="scientific">Gracilimonas mengyeensis</name>
    <dbReference type="NCBI Taxonomy" id="1302730"/>
    <lineage>
        <taxon>Bacteria</taxon>
        <taxon>Pseudomonadati</taxon>
        <taxon>Balneolota</taxon>
        <taxon>Balneolia</taxon>
        <taxon>Balneolales</taxon>
        <taxon>Balneolaceae</taxon>
        <taxon>Gracilimonas</taxon>
    </lineage>
</organism>
<dbReference type="PANTHER" id="PTHR46313">
    <property type="match status" value="1"/>
</dbReference>
<dbReference type="InterPro" id="IPR045892">
    <property type="entry name" value="CrtISO-like"/>
</dbReference>
<dbReference type="GO" id="GO:0016116">
    <property type="term" value="P:carotenoid metabolic process"/>
    <property type="evidence" value="ECO:0007669"/>
    <property type="project" value="InterPro"/>
</dbReference>
<protein>
    <recommendedName>
        <fullName evidence="3">Flavin containing amine oxidoreductase</fullName>
    </recommendedName>
</protein>
<reference evidence="1 2" key="1">
    <citation type="submission" date="2017-05" db="EMBL/GenBank/DDBJ databases">
        <authorList>
            <person name="Varghese N."/>
            <person name="Submissions S."/>
        </authorList>
    </citation>
    <scope>NUCLEOTIDE SEQUENCE [LARGE SCALE GENOMIC DNA]</scope>
    <source>
        <strain evidence="1 2">DSM 21985</strain>
    </source>
</reference>
<evidence type="ECO:0008006" key="3">
    <source>
        <dbReference type="Google" id="ProtNLM"/>
    </source>
</evidence>
<evidence type="ECO:0000313" key="2">
    <source>
        <dbReference type="Proteomes" id="UP000317557"/>
    </source>
</evidence>
<evidence type="ECO:0000313" key="1">
    <source>
        <dbReference type="EMBL" id="SMO75680.1"/>
    </source>
</evidence>
<name>A0A521DXR4_9BACT</name>
<sequence>MQDITAGNMKQYFREKALGFEEVWGAITMGIGIKDEFPDEMPLHHQIHLPEGEMIPHASSGSVFVSMSKRGDTERAKEGKRTLNISTHALPEYWFSLHEKYDAAKQEVENFIVNLLEQKLPGFSRNNIEVLHTATPVSWQNWVYRKKGRVGGIPQSMARSLLNWIPHETPFKGLYLVGDTTYPGQGIPGVTLSGINVYSRVIKNH</sequence>
<dbReference type="Proteomes" id="UP000317557">
    <property type="component" value="Unassembled WGS sequence"/>
</dbReference>
<proteinExistence type="predicted"/>
<gene>
    <name evidence="1" type="ORF">SAMN06265219_109149</name>
</gene>
<dbReference type="PANTHER" id="PTHR46313:SF3">
    <property type="entry name" value="PROLYCOPENE ISOMERASE, CHLOROPLASTIC"/>
    <property type="match status" value="1"/>
</dbReference>
<dbReference type="EMBL" id="FXTP01000009">
    <property type="protein sequence ID" value="SMO75680.1"/>
    <property type="molecule type" value="Genomic_DNA"/>
</dbReference>